<dbReference type="GO" id="GO:0008999">
    <property type="term" value="F:protein-N-terminal-alanine acetyltransferase activity"/>
    <property type="evidence" value="ECO:0007669"/>
    <property type="project" value="UniProtKB-EC"/>
</dbReference>
<proteinExistence type="inferred from homology"/>
<dbReference type="EC" id="2.3.1.267" evidence="5"/>
<dbReference type="InterPro" id="IPR016181">
    <property type="entry name" value="Acyl_CoA_acyltransferase"/>
</dbReference>
<dbReference type="Proteomes" id="UP000560081">
    <property type="component" value="Unassembled WGS sequence"/>
</dbReference>
<keyword evidence="2 5" id="KW-0012">Acyltransferase</keyword>
<comment type="similarity">
    <text evidence="3">Belongs to the acetyltransferase family. RimJ subfamily.</text>
</comment>
<dbReference type="OrthoDB" id="5242221at2"/>
<reference evidence="5 6" key="1">
    <citation type="submission" date="2020-08" db="EMBL/GenBank/DDBJ databases">
        <title>Sequencing the genomes of 1000 actinobacteria strains.</title>
        <authorList>
            <person name="Klenk H.-P."/>
        </authorList>
    </citation>
    <scope>NUCLEOTIDE SEQUENCE [LARGE SCALE GENOMIC DNA]</scope>
    <source>
        <strain evidence="5 6">DSM 19079</strain>
    </source>
</reference>
<dbReference type="Pfam" id="PF13302">
    <property type="entry name" value="Acetyltransf_3"/>
    <property type="match status" value="1"/>
</dbReference>
<name>A0A4Y8X3F0_9MICC</name>
<sequence>MNVSGSVWPVALRHGTLTLRPLRRSDRRAWEEQRRVNAAWLTPWDATSPVPGAGPASFGQMVRWHGRQARAGTSYTWGMTLDEDGPGRDRLVGLVSLGGVQLGSVLSGAVGYWVDRREAGRGLTPTAVAMVTDWAFRGLGLHRVEVNIRPENEASLRVVQKLGLREEGLRRAYLHVDGDWRDHRSFAVTAEEVPEGLLTRWLDTRPGTR</sequence>
<comment type="caution">
    <text evidence="5">The sequence shown here is derived from an EMBL/GenBank/DDBJ whole genome shotgun (WGS) entry which is preliminary data.</text>
</comment>
<organism evidence="5 6">
    <name type="scientific">Micrococcus flavus</name>
    <dbReference type="NCBI Taxonomy" id="384602"/>
    <lineage>
        <taxon>Bacteria</taxon>
        <taxon>Bacillati</taxon>
        <taxon>Actinomycetota</taxon>
        <taxon>Actinomycetes</taxon>
        <taxon>Micrococcales</taxon>
        <taxon>Micrococcaceae</taxon>
        <taxon>Micrococcus</taxon>
    </lineage>
</organism>
<dbReference type="RefSeq" id="WP_135028607.1">
    <property type="nucleotide sequence ID" value="NZ_BMLA01000006.1"/>
</dbReference>
<evidence type="ECO:0000256" key="1">
    <source>
        <dbReference type="ARBA" id="ARBA00022679"/>
    </source>
</evidence>
<evidence type="ECO:0000256" key="3">
    <source>
        <dbReference type="ARBA" id="ARBA00038502"/>
    </source>
</evidence>
<keyword evidence="6" id="KW-1185">Reference proteome</keyword>
<evidence type="ECO:0000313" key="5">
    <source>
        <dbReference type="EMBL" id="MBB4882220.1"/>
    </source>
</evidence>
<evidence type="ECO:0000256" key="2">
    <source>
        <dbReference type="ARBA" id="ARBA00023315"/>
    </source>
</evidence>
<accession>A0A4Y8X3F0</accession>
<keyword evidence="1 5" id="KW-0808">Transferase</keyword>
<gene>
    <name evidence="5" type="ORF">BJ976_000571</name>
</gene>
<feature type="domain" description="N-acetyltransferase" evidence="4">
    <location>
        <begin position="17"/>
        <end position="191"/>
    </location>
</feature>
<dbReference type="PANTHER" id="PTHR43792:SF8">
    <property type="entry name" value="[RIBOSOMAL PROTEIN US5]-ALANINE N-ACETYLTRANSFERASE"/>
    <property type="match status" value="1"/>
</dbReference>
<evidence type="ECO:0000313" key="6">
    <source>
        <dbReference type="Proteomes" id="UP000560081"/>
    </source>
</evidence>
<dbReference type="PANTHER" id="PTHR43792">
    <property type="entry name" value="GNAT FAMILY, PUTATIVE (AFU_ORTHOLOGUE AFUA_3G00765)-RELATED-RELATED"/>
    <property type="match status" value="1"/>
</dbReference>
<dbReference type="GO" id="GO:0005737">
    <property type="term" value="C:cytoplasm"/>
    <property type="evidence" value="ECO:0007669"/>
    <property type="project" value="TreeGrafter"/>
</dbReference>
<protein>
    <submittedName>
        <fullName evidence="5">Ribosomal-protein-alanine N-acetyltransferase</fullName>
        <ecNumber evidence="5">2.3.1.267</ecNumber>
    </submittedName>
</protein>
<evidence type="ECO:0000259" key="4">
    <source>
        <dbReference type="PROSITE" id="PS51186"/>
    </source>
</evidence>
<dbReference type="AlphaFoldDB" id="A0A4Y8X3F0"/>
<dbReference type="SUPFAM" id="SSF55729">
    <property type="entry name" value="Acyl-CoA N-acyltransferases (Nat)"/>
    <property type="match status" value="1"/>
</dbReference>
<dbReference type="Gene3D" id="3.40.630.30">
    <property type="match status" value="1"/>
</dbReference>
<dbReference type="InterPro" id="IPR000182">
    <property type="entry name" value="GNAT_dom"/>
</dbReference>
<dbReference type="InterPro" id="IPR051531">
    <property type="entry name" value="N-acetyltransferase"/>
</dbReference>
<dbReference type="EMBL" id="JACHMC010000001">
    <property type="protein sequence ID" value="MBB4882220.1"/>
    <property type="molecule type" value="Genomic_DNA"/>
</dbReference>
<dbReference type="PROSITE" id="PS51186">
    <property type="entry name" value="GNAT"/>
    <property type="match status" value="1"/>
</dbReference>